<evidence type="ECO:0000313" key="10">
    <source>
        <dbReference type="Proteomes" id="UP000007954"/>
    </source>
</evidence>
<keyword evidence="4 7" id="KW-1133">Transmembrane helix</keyword>
<evidence type="ECO:0000259" key="8">
    <source>
        <dbReference type="PROSITE" id="PS50156"/>
    </source>
</evidence>
<feature type="transmembrane region" description="Helical" evidence="7">
    <location>
        <begin position="600"/>
        <end position="617"/>
    </location>
</feature>
<reference evidence="9 10" key="1">
    <citation type="journal article" date="2011" name="PLoS ONE">
        <title>Haloquadratum walsbyi: limited diversity in a global pond.</title>
        <authorList>
            <person name="Dyall-Smith M."/>
            <person name="Pfeiffer F."/>
            <person name="Klee K."/>
            <person name="Palm P."/>
            <person name="Gross K."/>
            <person name="Schuster S.C."/>
            <person name="Rampp M."/>
            <person name="Oesterhelt D."/>
        </authorList>
    </citation>
    <scope>NUCLEOTIDE SEQUENCE [LARGE SCALE GENOMIC DNA]</scope>
    <source>
        <strain evidence="10">DSM 16854 / JCM 12705 / C23</strain>
    </source>
</reference>
<dbReference type="NCBIfam" id="TIGR00921">
    <property type="entry name" value="2A067"/>
    <property type="match status" value="1"/>
</dbReference>
<evidence type="ECO:0000313" key="9">
    <source>
        <dbReference type="EMBL" id="CCC39204.1"/>
    </source>
</evidence>
<feature type="transmembrane region" description="Helical" evidence="7">
    <location>
        <begin position="312"/>
        <end position="336"/>
    </location>
</feature>
<dbReference type="HOGENOM" id="CLU_008861_2_0_2"/>
<feature type="transmembrane region" description="Helical" evidence="7">
    <location>
        <begin position="696"/>
        <end position="719"/>
    </location>
</feature>
<feature type="domain" description="SSD" evidence="8">
    <location>
        <begin position="599"/>
        <end position="750"/>
    </location>
</feature>
<dbReference type="Gene3D" id="1.20.1640.10">
    <property type="entry name" value="Multidrug efflux transporter AcrB transmembrane domain"/>
    <property type="match status" value="2"/>
</dbReference>
<comment type="subcellular location">
    <subcellularLocation>
        <location evidence="1">Cell membrane</location>
        <topology evidence="1">Multi-pass membrane protein</topology>
    </subcellularLocation>
</comment>
<sequence>MKQSRRFFSRIGRFVQAHPVMTLLLAVALIGVAFVGAGQIESVTGDRAFVGSNPTLDTFDDEFDYGSVATLVRGEVTDPTTMRAIDRYDQRMSAVEDVQTVNSPADRVREEYGRIPDSQTKIERVIGSPDTAVIGIVSDAGMTQQQSRPIYTKAVDRKEWVQFPAGVSVTVTGSAAFSTQLSALIQQSTQQLLGLAVGLMTVALFFLFRGVRLRLLPIVAVFVGVIYTFGAIGYAGVPNSTLTSAVFPILIGLGIDYSVQFHERYEEELETHPPKQALPLALGGIGPPVSIAAIAATLGFGATWISSAGTPAFVWFAQTSMFGIGLTFLSGIIVLLPILTLYARWRGDGETTDTDADADADAETNSDSADEAIDTTTPTESTTDTDLGDIGMLGRTLGRTTRFVASHPIAVLLIAVVLLGGGLAAGDSLETLADSEEFIPQDLPAYVDLQQFRTVTGGGSAVQYDMLVTGSNIRDPTALRWMEQYRQIATDKPLIDGMQTPATLVKQHNGGEIPATEAGVKRVLSDIPASERANYYSDGYAHITIIGERNMNTDELLDFLAIAKSSSELTRPPAGLTAELTGQAAVSTPSIVTQIETRNVTTGLGVLFVFGALLLYYRNLIRAVAPLVPMLFVIGWQNLYMSALSIPVSPLGASLGAMSVGIGAEYTIIVMERYFEEFGQSGVSRLDAVEIAGARVGKAITVSGLTTVFGFSALTLSPFPILGDFGFLTVGVIFLTLVAAILTLPPTLIVLGRLSDLVERVVASRRDIAVQGDPDEVKADD</sequence>
<dbReference type="Pfam" id="PF03176">
    <property type="entry name" value="MMPL"/>
    <property type="match status" value="2"/>
</dbReference>
<dbReference type="PANTHER" id="PTHR33406:SF13">
    <property type="entry name" value="MEMBRANE PROTEIN YDFJ"/>
    <property type="match status" value="1"/>
</dbReference>
<dbReference type="KEGG" id="hwc:Hqrw_1241"/>
<feature type="transmembrane region" description="Helical" evidence="7">
    <location>
        <begin position="725"/>
        <end position="751"/>
    </location>
</feature>
<dbReference type="InterPro" id="IPR050545">
    <property type="entry name" value="Mycobact_MmpL"/>
</dbReference>
<evidence type="ECO:0000256" key="5">
    <source>
        <dbReference type="ARBA" id="ARBA00023136"/>
    </source>
</evidence>
<dbReference type="OrthoDB" id="42357at2157"/>
<organism evidence="9 10">
    <name type="scientific">Haloquadratum walsbyi (strain DSM 16854 / JCM 12705 / C23)</name>
    <dbReference type="NCBI Taxonomy" id="768065"/>
    <lineage>
        <taxon>Archaea</taxon>
        <taxon>Methanobacteriati</taxon>
        <taxon>Methanobacteriota</taxon>
        <taxon>Stenosarchaea group</taxon>
        <taxon>Halobacteria</taxon>
        <taxon>Halobacteriales</taxon>
        <taxon>Haloferacaceae</taxon>
        <taxon>Haloquadratum</taxon>
    </lineage>
</organism>
<feature type="domain" description="SSD" evidence="8">
    <location>
        <begin position="213"/>
        <end position="341"/>
    </location>
</feature>
<feature type="transmembrane region" description="Helical" evidence="7">
    <location>
        <begin position="280"/>
        <end position="306"/>
    </location>
</feature>
<feature type="transmembrane region" description="Helical" evidence="7">
    <location>
        <begin position="403"/>
        <end position="425"/>
    </location>
</feature>
<keyword evidence="2" id="KW-1003">Cell membrane</keyword>
<dbReference type="GO" id="GO:0005886">
    <property type="term" value="C:plasma membrane"/>
    <property type="evidence" value="ECO:0007669"/>
    <property type="project" value="UniProtKB-SubCell"/>
</dbReference>
<dbReference type="SUPFAM" id="SSF82866">
    <property type="entry name" value="Multidrug efflux transporter AcrB transmembrane domain"/>
    <property type="match status" value="2"/>
</dbReference>
<feature type="transmembrane region" description="Helical" evidence="7">
    <location>
        <begin position="192"/>
        <end position="208"/>
    </location>
</feature>
<dbReference type="RefSeq" id="WP_014555119.1">
    <property type="nucleotide sequence ID" value="NC_017459.1"/>
</dbReference>
<feature type="transmembrane region" description="Helical" evidence="7">
    <location>
        <begin position="215"/>
        <end position="235"/>
    </location>
</feature>
<protein>
    <submittedName>
        <fullName evidence="9">RND superfamily permease</fullName>
    </submittedName>
</protein>
<feature type="transmembrane region" description="Helical" evidence="7">
    <location>
        <begin position="241"/>
        <end position="259"/>
    </location>
</feature>
<name>G0LGI4_HALWC</name>
<evidence type="ECO:0000256" key="6">
    <source>
        <dbReference type="SAM" id="MobiDB-lite"/>
    </source>
</evidence>
<keyword evidence="5 7" id="KW-0472">Membrane</keyword>
<evidence type="ECO:0000256" key="3">
    <source>
        <dbReference type="ARBA" id="ARBA00022692"/>
    </source>
</evidence>
<feature type="transmembrane region" description="Helical" evidence="7">
    <location>
        <begin position="655"/>
        <end position="675"/>
    </location>
</feature>
<evidence type="ECO:0000256" key="1">
    <source>
        <dbReference type="ARBA" id="ARBA00004651"/>
    </source>
</evidence>
<feature type="transmembrane region" description="Helical" evidence="7">
    <location>
        <begin position="624"/>
        <end position="643"/>
    </location>
</feature>
<dbReference type="Proteomes" id="UP000007954">
    <property type="component" value="Chromosome"/>
</dbReference>
<dbReference type="GeneID" id="12445871"/>
<dbReference type="EMBL" id="FR746099">
    <property type="protein sequence ID" value="CCC39204.1"/>
    <property type="molecule type" value="Genomic_DNA"/>
</dbReference>
<accession>G0LGI4</accession>
<dbReference type="InterPro" id="IPR004869">
    <property type="entry name" value="MMPL_dom"/>
</dbReference>
<dbReference type="PROSITE" id="PS50156">
    <property type="entry name" value="SSD"/>
    <property type="match status" value="2"/>
</dbReference>
<dbReference type="InterPro" id="IPR000731">
    <property type="entry name" value="SSD"/>
</dbReference>
<proteinExistence type="predicted"/>
<keyword evidence="3 7" id="KW-0812">Transmembrane</keyword>
<evidence type="ECO:0000256" key="2">
    <source>
        <dbReference type="ARBA" id="ARBA00022475"/>
    </source>
</evidence>
<feature type="region of interest" description="Disordered" evidence="6">
    <location>
        <begin position="350"/>
        <end position="388"/>
    </location>
</feature>
<feature type="compositionally biased region" description="Acidic residues" evidence="6">
    <location>
        <begin position="350"/>
        <end position="373"/>
    </location>
</feature>
<evidence type="ECO:0000256" key="4">
    <source>
        <dbReference type="ARBA" id="ARBA00022989"/>
    </source>
</evidence>
<dbReference type="AlphaFoldDB" id="G0LGI4"/>
<evidence type="ECO:0000256" key="7">
    <source>
        <dbReference type="SAM" id="Phobius"/>
    </source>
</evidence>
<feature type="compositionally biased region" description="Low complexity" evidence="6">
    <location>
        <begin position="374"/>
        <end position="385"/>
    </location>
</feature>
<dbReference type="PANTHER" id="PTHR33406">
    <property type="entry name" value="MEMBRANE PROTEIN MJ1562-RELATED"/>
    <property type="match status" value="1"/>
</dbReference>
<gene>
    <name evidence="9" type="ordered locus">Hqrw_1241</name>
</gene>